<dbReference type="Pfam" id="PF14100">
    <property type="entry name" value="DUF6807"/>
    <property type="match status" value="2"/>
</dbReference>
<comment type="caution">
    <text evidence="2">The sequence shown here is derived from an EMBL/GenBank/DDBJ whole genome shotgun (WGS) entry which is preliminary data.</text>
</comment>
<dbReference type="Proteomes" id="UP000518206">
    <property type="component" value="Unassembled WGS sequence"/>
</dbReference>
<dbReference type="InterPro" id="IPR029475">
    <property type="entry name" value="DUF6807"/>
</dbReference>
<feature type="compositionally biased region" description="Low complexity" evidence="1">
    <location>
        <begin position="19"/>
        <end position="28"/>
    </location>
</feature>
<proteinExistence type="predicted"/>
<sequence>MTRDAGGVRDAREVRDAGRAGAAAASAPHRADSPAHGPAGPDAPVKAPPWDPTPEWHDHHVLARLEVAGRVVAEYADGSGAPAFDSPRPHLHPVRTPGGVVVTDAAPRDHTWHVGLGVGVQDVAGSNLWGGRTYLRDAGYTWRHDHGTVRHDAWPLEEPTLRVESLTWLDAQGVPLLTETRTLRWGPASAVRTGTGWLLELTTALVLAPGRTDAVTLGSPGSNGRPGGGYGGFFWRLPACLDVDVRTPVGSGEDAVHGSRPSQGAAWVAWSARSRPEPEPVPLTSASGIPLGGVFGRDGFGRVGANGSIEVAGFADGTASGVGDGLVDAPGPAGDAARAADTETPALGDFTVALAPARGQAADDPWFVRVADYPGLGSAWAWEEPALVEPGRPFTRGLRCLVADGRLTDDEVAAALLGTAAAPQAARTAGPSPSSRGAAAGRPAPDTRPTSQEQPR</sequence>
<feature type="compositionally biased region" description="Basic and acidic residues" evidence="1">
    <location>
        <begin position="1"/>
        <end position="18"/>
    </location>
</feature>
<accession>A0A7W4UIG2</accession>
<feature type="region of interest" description="Disordered" evidence="1">
    <location>
        <begin position="1"/>
        <end position="50"/>
    </location>
</feature>
<dbReference type="RefSeq" id="WP_221196686.1">
    <property type="nucleotide sequence ID" value="NZ_JACHVX010000006.1"/>
</dbReference>
<reference evidence="2 3" key="2">
    <citation type="submission" date="2020-08" db="EMBL/GenBank/DDBJ databases">
        <authorList>
            <person name="Partida-Martinez L."/>
            <person name="Huntemann M."/>
            <person name="Clum A."/>
            <person name="Wang J."/>
            <person name="Palaniappan K."/>
            <person name="Ritter S."/>
            <person name="Chen I.-M."/>
            <person name="Stamatis D."/>
            <person name="Reddy T."/>
            <person name="O'Malley R."/>
            <person name="Daum C."/>
            <person name="Shapiro N."/>
            <person name="Ivanova N."/>
            <person name="Kyrpides N."/>
            <person name="Woyke T."/>
        </authorList>
    </citation>
    <scope>NUCLEOTIDE SEQUENCE [LARGE SCALE GENOMIC DNA]</scope>
    <source>
        <strain evidence="2 3">RAS26</strain>
    </source>
</reference>
<feature type="region of interest" description="Disordered" evidence="1">
    <location>
        <begin position="420"/>
        <end position="456"/>
    </location>
</feature>
<reference evidence="2 3" key="1">
    <citation type="submission" date="2020-08" db="EMBL/GenBank/DDBJ databases">
        <title>The Agave Microbiome: Exploring the role of microbial communities in plant adaptations to desert environments.</title>
        <authorList>
            <person name="Partida-Martinez L.P."/>
        </authorList>
    </citation>
    <scope>NUCLEOTIDE SEQUENCE [LARGE SCALE GENOMIC DNA]</scope>
    <source>
        <strain evidence="2 3">RAS26</strain>
    </source>
</reference>
<gene>
    <name evidence="2" type="ORF">FHR80_003715</name>
</gene>
<protein>
    <recommendedName>
        <fullName evidence="4">Oxidoreductase</fullName>
    </recommendedName>
</protein>
<evidence type="ECO:0000313" key="2">
    <source>
        <dbReference type="EMBL" id="MBB2924779.1"/>
    </source>
</evidence>
<evidence type="ECO:0008006" key="4">
    <source>
        <dbReference type="Google" id="ProtNLM"/>
    </source>
</evidence>
<organism evidence="2 3">
    <name type="scientific">Cellulomonas cellasea</name>
    <dbReference type="NCBI Taxonomy" id="43670"/>
    <lineage>
        <taxon>Bacteria</taxon>
        <taxon>Bacillati</taxon>
        <taxon>Actinomycetota</taxon>
        <taxon>Actinomycetes</taxon>
        <taxon>Micrococcales</taxon>
        <taxon>Cellulomonadaceae</taxon>
        <taxon>Cellulomonas</taxon>
    </lineage>
</organism>
<name>A0A7W4UIG2_9CELL</name>
<dbReference type="EMBL" id="JACHVX010000006">
    <property type="protein sequence ID" value="MBB2924779.1"/>
    <property type="molecule type" value="Genomic_DNA"/>
</dbReference>
<dbReference type="AlphaFoldDB" id="A0A7W4UIG2"/>
<evidence type="ECO:0000313" key="3">
    <source>
        <dbReference type="Proteomes" id="UP000518206"/>
    </source>
</evidence>
<evidence type="ECO:0000256" key="1">
    <source>
        <dbReference type="SAM" id="MobiDB-lite"/>
    </source>
</evidence>
<feature type="compositionally biased region" description="Low complexity" evidence="1">
    <location>
        <begin position="420"/>
        <end position="450"/>
    </location>
</feature>